<evidence type="ECO:0000313" key="9">
    <source>
        <dbReference type="EMBL" id="GGW29739.1"/>
    </source>
</evidence>
<keyword evidence="4 8" id="KW-0560">Oxidoreductase</keyword>
<evidence type="ECO:0000256" key="6">
    <source>
        <dbReference type="ARBA" id="ARBA00023033"/>
    </source>
</evidence>
<dbReference type="PROSITE" id="PS00086">
    <property type="entry name" value="CYTOCHROME_P450"/>
    <property type="match status" value="1"/>
</dbReference>
<comment type="cofactor">
    <cofactor evidence="7">
        <name>heme</name>
        <dbReference type="ChEBI" id="CHEBI:30413"/>
    </cofactor>
</comment>
<keyword evidence="10" id="KW-1185">Reference proteome</keyword>
<reference evidence="9" key="2">
    <citation type="submission" date="2020-09" db="EMBL/GenBank/DDBJ databases">
        <authorList>
            <person name="Sun Q."/>
            <person name="Kim S."/>
        </authorList>
    </citation>
    <scope>NUCLEOTIDE SEQUENCE</scope>
    <source>
        <strain evidence="9">KCTC 12113</strain>
    </source>
</reference>
<evidence type="ECO:0000256" key="4">
    <source>
        <dbReference type="ARBA" id="ARBA00023002"/>
    </source>
</evidence>
<dbReference type="PANTHER" id="PTHR24291">
    <property type="entry name" value="CYTOCHROME P450 FAMILY 4"/>
    <property type="match status" value="1"/>
</dbReference>
<comment type="caution">
    <text evidence="9">The sequence shown here is derived from an EMBL/GenBank/DDBJ whole genome shotgun (WGS) entry which is preliminary data.</text>
</comment>
<evidence type="ECO:0000256" key="5">
    <source>
        <dbReference type="ARBA" id="ARBA00023004"/>
    </source>
</evidence>
<keyword evidence="3 7" id="KW-0479">Metal-binding</keyword>
<dbReference type="PRINTS" id="PR00463">
    <property type="entry name" value="EP450I"/>
</dbReference>
<proteinExistence type="inferred from homology"/>
<comment type="similarity">
    <text evidence="1 8">Belongs to the cytochrome P450 family.</text>
</comment>
<protein>
    <submittedName>
        <fullName evidence="9">Cytochrome P450</fullName>
    </submittedName>
</protein>
<dbReference type="PRINTS" id="PR00385">
    <property type="entry name" value="P450"/>
</dbReference>
<keyword evidence="5 7" id="KW-0408">Iron</keyword>
<keyword evidence="6 8" id="KW-0503">Monooxygenase</keyword>
<feature type="binding site" description="axial binding residue" evidence="7">
    <location>
        <position position="393"/>
    </location>
    <ligand>
        <name>heme</name>
        <dbReference type="ChEBI" id="CHEBI:30413"/>
    </ligand>
    <ligandPart>
        <name>Fe</name>
        <dbReference type="ChEBI" id="CHEBI:18248"/>
    </ligandPart>
</feature>
<dbReference type="Gene3D" id="1.10.630.10">
    <property type="entry name" value="Cytochrome P450"/>
    <property type="match status" value="1"/>
</dbReference>
<name>A0A918ISN7_9FLAO</name>
<dbReference type="InterPro" id="IPR036396">
    <property type="entry name" value="Cyt_P450_sf"/>
</dbReference>
<gene>
    <name evidence="9" type="ORF">GCM10007383_13730</name>
</gene>
<dbReference type="RefSeq" id="WP_026812501.1">
    <property type="nucleotide sequence ID" value="NZ_BMWP01000007.1"/>
</dbReference>
<sequence length="443" mass="51933">MNNLKLVSRLQVIKNARAILKNPLPFHHKNFEAYGDYFNIRLTTKKPVLFTRNPGLVKYILQKQHKKFQKSSLQTVDLAKYVGHGILTSNGEHWRTHRRMVQPAFHKKKLQNLVRVMHQAVLYELERIPTETEEDIFPLMGDLAFQVVAKSLFSSTDIRDKMQRLKYITEANQRMLIKEMRQPYLKWWFKINGEIKKHLSLSDESKLLLLEIIEERRNAGQEVDDLLDMLLKARYEDGSLMSDAQLIDEVLILFTAGHETTANALSFALYLLAKHQDIQEQVYKEVSVEKTALGQLEFTQWERKFPLVKYCLEETLRLYPPAYVIDRVAIEDEKYEGISIPKDTLVLMSLYELHRYAGFWENPEQFNPYRFKALDKSEYGDFYYPFGAGPRMCVGNNFAMVEMMITITEIIRKYKITTSMDTVEIDPLISLKPKKVTLTFKAR</sequence>
<evidence type="ECO:0000256" key="2">
    <source>
        <dbReference type="ARBA" id="ARBA00022617"/>
    </source>
</evidence>
<dbReference type="EMBL" id="BMWP01000007">
    <property type="protein sequence ID" value="GGW29739.1"/>
    <property type="molecule type" value="Genomic_DNA"/>
</dbReference>
<dbReference type="GO" id="GO:0020037">
    <property type="term" value="F:heme binding"/>
    <property type="evidence" value="ECO:0007669"/>
    <property type="project" value="InterPro"/>
</dbReference>
<evidence type="ECO:0000256" key="1">
    <source>
        <dbReference type="ARBA" id="ARBA00010617"/>
    </source>
</evidence>
<evidence type="ECO:0000313" key="10">
    <source>
        <dbReference type="Proteomes" id="UP000634668"/>
    </source>
</evidence>
<dbReference type="AlphaFoldDB" id="A0A918ISN7"/>
<dbReference type="GO" id="GO:0005506">
    <property type="term" value="F:iron ion binding"/>
    <property type="evidence" value="ECO:0007669"/>
    <property type="project" value="InterPro"/>
</dbReference>
<dbReference type="GO" id="GO:0016705">
    <property type="term" value="F:oxidoreductase activity, acting on paired donors, with incorporation or reduction of molecular oxygen"/>
    <property type="evidence" value="ECO:0007669"/>
    <property type="project" value="InterPro"/>
</dbReference>
<dbReference type="Pfam" id="PF00067">
    <property type="entry name" value="p450"/>
    <property type="match status" value="1"/>
</dbReference>
<evidence type="ECO:0000256" key="8">
    <source>
        <dbReference type="RuleBase" id="RU000461"/>
    </source>
</evidence>
<organism evidence="9 10">
    <name type="scientific">Arenibacter certesii</name>
    <dbReference type="NCBI Taxonomy" id="228955"/>
    <lineage>
        <taxon>Bacteria</taxon>
        <taxon>Pseudomonadati</taxon>
        <taxon>Bacteroidota</taxon>
        <taxon>Flavobacteriia</taxon>
        <taxon>Flavobacteriales</taxon>
        <taxon>Flavobacteriaceae</taxon>
        <taxon>Arenibacter</taxon>
    </lineage>
</organism>
<dbReference type="GO" id="GO:0004497">
    <property type="term" value="F:monooxygenase activity"/>
    <property type="evidence" value="ECO:0007669"/>
    <property type="project" value="UniProtKB-KW"/>
</dbReference>
<dbReference type="InterPro" id="IPR050196">
    <property type="entry name" value="Cytochrome_P450_Monoox"/>
</dbReference>
<dbReference type="InterPro" id="IPR001128">
    <property type="entry name" value="Cyt_P450"/>
</dbReference>
<dbReference type="Proteomes" id="UP000634668">
    <property type="component" value="Unassembled WGS sequence"/>
</dbReference>
<evidence type="ECO:0000256" key="7">
    <source>
        <dbReference type="PIRSR" id="PIRSR602401-1"/>
    </source>
</evidence>
<dbReference type="InterPro" id="IPR017972">
    <property type="entry name" value="Cyt_P450_CS"/>
</dbReference>
<dbReference type="SUPFAM" id="SSF48264">
    <property type="entry name" value="Cytochrome P450"/>
    <property type="match status" value="1"/>
</dbReference>
<reference evidence="9" key="1">
    <citation type="journal article" date="2014" name="Int. J. Syst. Evol. Microbiol.">
        <title>Complete genome sequence of Corynebacterium casei LMG S-19264T (=DSM 44701T), isolated from a smear-ripened cheese.</title>
        <authorList>
            <consortium name="US DOE Joint Genome Institute (JGI-PGF)"/>
            <person name="Walter F."/>
            <person name="Albersmeier A."/>
            <person name="Kalinowski J."/>
            <person name="Ruckert C."/>
        </authorList>
    </citation>
    <scope>NUCLEOTIDE SEQUENCE</scope>
    <source>
        <strain evidence="9">KCTC 12113</strain>
    </source>
</reference>
<keyword evidence="2 7" id="KW-0349">Heme</keyword>
<accession>A0A918ISN7</accession>
<dbReference type="InterPro" id="IPR002401">
    <property type="entry name" value="Cyt_P450_E_grp-I"/>
</dbReference>
<dbReference type="PANTHER" id="PTHR24291:SF50">
    <property type="entry name" value="BIFUNCTIONAL ALBAFLAVENONE MONOOXYGENASE_TERPENE SYNTHASE"/>
    <property type="match status" value="1"/>
</dbReference>
<evidence type="ECO:0000256" key="3">
    <source>
        <dbReference type="ARBA" id="ARBA00022723"/>
    </source>
</evidence>